<evidence type="ECO:0000313" key="3">
    <source>
        <dbReference type="Proteomes" id="UP000243459"/>
    </source>
</evidence>
<comment type="similarity">
    <text evidence="1">Belongs to the QWRF family.</text>
</comment>
<evidence type="ECO:0000256" key="1">
    <source>
        <dbReference type="ARBA" id="ARBA00010016"/>
    </source>
</evidence>
<dbReference type="GO" id="GO:0051225">
    <property type="term" value="P:spindle assembly"/>
    <property type="evidence" value="ECO:0007669"/>
    <property type="project" value="TreeGrafter"/>
</dbReference>
<sequence length="195" mass="22526">MIIVAHSIRKKKLFFAWLKINELRNIVAAKRILIQRRKHKLRLSRVLNPQVHFLNQWEPLAKRHIESITGLSKVLEAVCIPIPLVDGAQTNLVLLHSYFSMSMEIMVEIEAAVRLFYSKVEEVSTILAQLAETVGLEMEGIEELIKTSKKITKLEMHETSLRANLIQAVKKEVEPTPLSTLRLQSWTQSHQWPIY</sequence>
<keyword evidence="3" id="KW-1185">Reference proteome</keyword>
<dbReference type="GO" id="GO:0008017">
    <property type="term" value="F:microtubule binding"/>
    <property type="evidence" value="ECO:0007669"/>
    <property type="project" value="TreeGrafter"/>
</dbReference>
<protein>
    <recommendedName>
        <fullName evidence="4">QWRF motif-containing protein 7</fullName>
    </recommendedName>
</protein>
<reference evidence="3" key="1">
    <citation type="journal article" date="2017" name="Nat. Commun.">
        <title>The asparagus genome sheds light on the origin and evolution of a young Y chromosome.</title>
        <authorList>
            <person name="Harkess A."/>
            <person name="Zhou J."/>
            <person name="Xu C."/>
            <person name="Bowers J.E."/>
            <person name="Van der Hulst R."/>
            <person name="Ayyampalayam S."/>
            <person name="Mercati F."/>
            <person name="Riccardi P."/>
            <person name="McKain M.R."/>
            <person name="Kakrana A."/>
            <person name="Tang H."/>
            <person name="Ray J."/>
            <person name="Groenendijk J."/>
            <person name="Arikit S."/>
            <person name="Mathioni S.M."/>
            <person name="Nakano M."/>
            <person name="Shan H."/>
            <person name="Telgmann-Rauber A."/>
            <person name="Kanno A."/>
            <person name="Yue Z."/>
            <person name="Chen H."/>
            <person name="Li W."/>
            <person name="Chen Y."/>
            <person name="Xu X."/>
            <person name="Zhang Y."/>
            <person name="Luo S."/>
            <person name="Chen H."/>
            <person name="Gao J."/>
            <person name="Mao Z."/>
            <person name="Pires J.C."/>
            <person name="Luo M."/>
            <person name="Kudrna D."/>
            <person name="Wing R.A."/>
            <person name="Meyers B.C."/>
            <person name="Yi K."/>
            <person name="Kong H."/>
            <person name="Lavrijsen P."/>
            <person name="Sunseri F."/>
            <person name="Falavigna A."/>
            <person name="Ye Y."/>
            <person name="Leebens-Mack J.H."/>
            <person name="Chen G."/>
        </authorList>
    </citation>
    <scope>NUCLEOTIDE SEQUENCE [LARGE SCALE GENOMIC DNA]</scope>
    <source>
        <strain evidence="3">cv. DH0086</strain>
    </source>
</reference>
<dbReference type="OMA" id="LEMHETS"/>
<dbReference type="PANTHER" id="PTHR31807">
    <property type="entry name" value="AUGMIN FAMILY MEMBER"/>
    <property type="match status" value="1"/>
</dbReference>
<dbReference type="Gramene" id="ONK73771">
    <property type="protein sequence ID" value="ONK73771"/>
    <property type="gene ID" value="A4U43_C04F35200"/>
</dbReference>
<organism evidence="2 3">
    <name type="scientific">Asparagus officinalis</name>
    <name type="common">Garden asparagus</name>
    <dbReference type="NCBI Taxonomy" id="4686"/>
    <lineage>
        <taxon>Eukaryota</taxon>
        <taxon>Viridiplantae</taxon>
        <taxon>Streptophyta</taxon>
        <taxon>Embryophyta</taxon>
        <taxon>Tracheophyta</taxon>
        <taxon>Spermatophyta</taxon>
        <taxon>Magnoliopsida</taxon>
        <taxon>Liliopsida</taxon>
        <taxon>Asparagales</taxon>
        <taxon>Asparagaceae</taxon>
        <taxon>Asparagoideae</taxon>
        <taxon>Asparagus</taxon>
    </lineage>
</organism>
<dbReference type="Proteomes" id="UP000243459">
    <property type="component" value="Chromosome 4"/>
</dbReference>
<dbReference type="GO" id="GO:0005880">
    <property type="term" value="C:nuclear microtubule"/>
    <property type="evidence" value="ECO:0007669"/>
    <property type="project" value="TreeGrafter"/>
</dbReference>
<gene>
    <name evidence="2" type="ORF">A4U43_C04F35200</name>
</gene>
<accession>A0A5P1FAV8</accession>
<proteinExistence type="inferred from homology"/>
<dbReference type="PANTHER" id="PTHR31807:SF27">
    <property type="entry name" value="QWRF MOTIF-CONTAINING PROTEIN 7"/>
    <property type="match status" value="1"/>
</dbReference>
<evidence type="ECO:0000313" key="2">
    <source>
        <dbReference type="EMBL" id="ONK73771.1"/>
    </source>
</evidence>
<dbReference type="Pfam" id="PF04484">
    <property type="entry name" value="QWRF"/>
    <property type="match status" value="1"/>
</dbReference>
<dbReference type="GO" id="GO:0005737">
    <property type="term" value="C:cytoplasm"/>
    <property type="evidence" value="ECO:0007669"/>
    <property type="project" value="TreeGrafter"/>
</dbReference>
<name>A0A5P1FAV8_ASPOF</name>
<dbReference type="InterPro" id="IPR007573">
    <property type="entry name" value="QWRF"/>
</dbReference>
<dbReference type="EMBL" id="CM007384">
    <property type="protein sequence ID" value="ONK73771.1"/>
    <property type="molecule type" value="Genomic_DNA"/>
</dbReference>
<evidence type="ECO:0008006" key="4">
    <source>
        <dbReference type="Google" id="ProtNLM"/>
    </source>
</evidence>
<dbReference type="AlphaFoldDB" id="A0A5P1FAV8"/>